<comment type="caution">
    <text evidence="1">The sequence shown here is derived from an EMBL/GenBank/DDBJ whole genome shotgun (WGS) entry which is preliminary data.</text>
</comment>
<reference evidence="2" key="1">
    <citation type="journal article" date="2019" name="Int. J. Syst. Evol. Microbiol.">
        <title>The Global Catalogue of Microorganisms (GCM) 10K type strain sequencing project: providing services to taxonomists for standard genome sequencing and annotation.</title>
        <authorList>
            <consortium name="The Broad Institute Genomics Platform"/>
            <consortium name="The Broad Institute Genome Sequencing Center for Infectious Disease"/>
            <person name="Wu L."/>
            <person name="Ma J."/>
        </authorList>
    </citation>
    <scope>NUCLEOTIDE SEQUENCE [LARGE SCALE GENOMIC DNA]</scope>
    <source>
        <strain evidence="2">CCUG 57401</strain>
    </source>
</reference>
<name>A0ABW0NEC8_9BURK</name>
<evidence type="ECO:0000313" key="1">
    <source>
        <dbReference type="EMBL" id="MFC5498995.1"/>
    </source>
</evidence>
<keyword evidence="2" id="KW-1185">Reference proteome</keyword>
<proteinExistence type="predicted"/>
<gene>
    <name evidence="1" type="ORF">ACFPOE_15710</name>
</gene>
<protein>
    <recommendedName>
        <fullName evidence="3">Transcriptional regulator</fullName>
    </recommendedName>
</protein>
<evidence type="ECO:0008006" key="3">
    <source>
        <dbReference type="Google" id="ProtNLM"/>
    </source>
</evidence>
<dbReference type="EMBL" id="JBHSMF010000009">
    <property type="protein sequence ID" value="MFC5498995.1"/>
    <property type="molecule type" value="Genomic_DNA"/>
</dbReference>
<organism evidence="1 2">
    <name type="scientific">Caenimonas terrae</name>
    <dbReference type="NCBI Taxonomy" id="696074"/>
    <lineage>
        <taxon>Bacteria</taxon>
        <taxon>Pseudomonadati</taxon>
        <taxon>Pseudomonadota</taxon>
        <taxon>Betaproteobacteria</taxon>
        <taxon>Burkholderiales</taxon>
        <taxon>Comamonadaceae</taxon>
        <taxon>Caenimonas</taxon>
    </lineage>
</organism>
<evidence type="ECO:0000313" key="2">
    <source>
        <dbReference type="Proteomes" id="UP001596037"/>
    </source>
</evidence>
<sequence length="128" mass="13866">MNKASLPDDIRRFVLTSVPSVPYIESLLLLRREAGSTWSASQLARRIYVSEPQAAQLLAALAASGIAAAGAGEAIGYRYAPSPQLAGLLDRLALHYTSDLLAITGLIHSGVNRRAQQFADAFRWRKDT</sequence>
<dbReference type="Proteomes" id="UP001596037">
    <property type="component" value="Unassembled WGS sequence"/>
</dbReference>
<dbReference type="RefSeq" id="WP_376851069.1">
    <property type="nucleotide sequence ID" value="NZ_JBHSMF010000009.1"/>
</dbReference>
<accession>A0ABW0NEC8</accession>